<sequence>QEVARAVSLGDSWGNNDHWQGKTVLVEYTDPNPFKEFHIGHLFTNAVGESIARLFMAQGADVKRVNYQGDVGLHVACAIYGMKQLGLTADTDFTSKDLGRAYALGATANKEDEAAAAEIKSINKAVYERSDEEINALYDRGRQISLDYFETIYKMVDTKFDHYFFESEAAPKGKELVVNNPEVFKESDGARIFKGEDYGLHSRVFLNSEGLPTYEAKELALAKLKEDYISYDHSVISTAKEINEYFKVLLKAMSFVYPELAEKTEHIGHGMIRLSTGKMSSRTGDVISAADFIDEITDAAEEKMKESGVTESNRDLSRDIAIGAIKYATLKSSIYQDSIFNKEQALSFEGASGPYLQYTHARITSVLAKAADAGVVAGLHGDAIPDTPYEVEKILYRFQEVVEEAFEEREPHRVATFLIELASAFNTFYANERIADATDQYAPYKALVASSVKQTIKNGLWLLAIKAPEKM</sequence>
<evidence type="ECO:0000256" key="6">
    <source>
        <dbReference type="ARBA" id="ARBA00022917"/>
    </source>
</evidence>
<gene>
    <name evidence="12" type="ORF">A2392_02590</name>
</gene>
<protein>
    <recommendedName>
        <fullName evidence="2 9">Arginine--tRNA ligase</fullName>
        <ecNumber evidence="2 9">6.1.1.19</ecNumber>
    </recommendedName>
</protein>
<dbReference type="Pfam" id="PF00750">
    <property type="entry name" value="tRNA-synt_1d"/>
    <property type="match status" value="1"/>
</dbReference>
<evidence type="ECO:0000256" key="8">
    <source>
        <dbReference type="ARBA" id="ARBA00049339"/>
    </source>
</evidence>
<dbReference type="InterPro" id="IPR009080">
    <property type="entry name" value="tRNAsynth_Ia_anticodon-bd"/>
</dbReference>
<evidence type="ECO:0000256" key="3">
    <source>
        <dbReference type="ARBA" id="ARBA00022598"/>
    </source>
</evidence>
<comment type="similarity">
    <text evidence="1 10">Belongs to the class-I aminoacyl-tRNA synthetase family.</text>
</comment>
<dbReference type="Gene3D" id="3.40.50.620">
    <property type="entry name" value="HUPs"/>
    <property type="match status" value="1"/>
</dbReference>
<evidence type="ECO:0000313" key="12">
    <source>
        <dbReference type="EMBL" id="OGG85630.1"/>
    </source>
</evidence>
<dbReference type="GO" id="GO:0004814">
    <property type="term" value="F:arginine-tRNA ligase activity"/>
    <property type="evidence" value="ECO:0007669"/>
    <property type="project" value="UniProtKB-UniRule"/>
</dbReference>
<evidence type="ECO:0000256" key="9">
    <source>
        <dbReference type="NCBIfam" id="TIGR00456"/>
    </source>
</evidence>
<keyword evidence="3 10" id="KW-0436">Ligase</keyword>
<dbReference type="PANTHER" id="PTHR11956:SF5">
    <property type="entry name" value="ARGININE--TRNA LIGASE, CYTOPLASMIC"/>
    <property type="match status" value="1"/>
</dbReference>
<evidence type="ECO:0000256" key="7">
    <source>
        <dbReference type="ARBA" id="ARBA00023146"/>
    </source>
</evidence>
<dbReference type="GO" id="GO:0005524">
    <property type="term" value="F:ATP binding"/>
    <property type="evidence" value="ECO:0007669"/>
    <property type="project" value="UniProtKB-KW"/>
</dbReference>
<dbReference type="InterPro" id="IPR035684">
    <property type="entry name" value="ArgRS_core"/>
</dbReference>
<dbReference type="GO" id="GO:0005737">
    <property type="term" value="C:cytoplasm"/>
    <property type="evidence" value="ECO:0007669"/>
    <property type="project" value="UniProtKB-UniRule"/>
</dbReference>
<comment type="caution">
    <text evidence="12">The sequence shown here is derived from an EMBL/GenBank/DDBJ whole genome shotgun (WGS) entry which is preliminary data.</text>
</comment>
<keyword evidence="7 10" id="KW-0030">Aminoacyl-tRNA synthetase</keyword>
<evidence type="ECO:0000259" key="11">
    <source>
        <dbReference type="SMART" id="SM00836"/>
    </source>
</evidence>
<evidence type="ECO:0000256" key="5">
    <source>
        <dbReference type="ARBA" id="ARBA00022840"/>
    </source>
</evidence>
<evidence type="ECO:0000256" key="4">
    <source>
        <dbReference type="ARBA" id="ARBA00022741"/>
    </source>
</evidence>
<dbReference type="Pfam" id="PF05746">
    <property type="entry name" value="DALR_1"/>
    <property type="match status" value="1"/>
</dbReference>
<keyword evidence="6 10" id="KW-0648">Protein biosynthesis</keyword>
<comment type="catalytic activity">
    <reaction evidence="8">
        <text>tRNA(Arg) + L-arginine + ATP = L-arginyl-tRNA(Arg) + AMP + diphosphate</text>
        <dbReference type="Rhea" id="RHEA:20301"/>
        <dbReference type="Rhea" id="RHEA-COMP:9658"/>
        <dbReference type="Rhea" id="RHEA-COMP:9673"/>
        <dbReference type="ChEBI" id="CHEBI:30616"/>
        <dbReference type="ChEBI" id="CHEBI:32682"/>
        <dbReference type="ChEBI" id="CHEBI:33019"/>
        <dbReference type="ChEBI" id="CHEBI:78442"/>
        <dbReference type="ChEBI" id="CHEBI:78513"/>
        <dbReference type="ChEBI" id="CHEBI:456215"/>
        <dbReference type="EC" id="6.1.1.19"/>
    </reaction>
</comment>
<dbReference type="Gene3D" id="1.10.730.10">
    <property type="entry name" value="Isoleucyl-tRNA Synthetase, Domain 1"/>
    <property type="match status" value="1"/>
</dbReference>
<dbReference type="STRING" id="1798531.A2392_02590"/>
<dbReference type="NCBIfam" id="TIGR00456">
    <property type="entry name" value="argS"/>
    <property type="match status" value="1"/>
</dbReference>
<dbReference type="EMBL" id="MFMS01000006">
    <property type="protein sequence ID" value="OGG85630.1"/>
    <property type="molecule type" value="Genomic_DNA"/>
</dbReference>
<evidence type="ECO:0000256" key="2">
    <source>
        <dbReference type="ARBA" id="ARBA00012837"/>
    </source>
</evidence>
<feature type="non-terminal residue" evidence="12">
    <location>
        <position position="1"/>
    </location>
</feature>
<dbReference type="InterPro" id="IPR001278">
    <property type="entry name" value="Arg-tRNA-ligase"/>
</dbReference>
<dbReference type="Proteomes" id="UP000177395">
    <property type="component" value="Unassembled WGS sequence"/>
</dbReference>
<dbReference type="InterPro" id="IPR014729">
    <property type="entry name" value="Rossmann-like_a/b/a_fold"/>
</dbReference>
<keyword evidence="4 10" id="KW-0547">Nucleotide-binding</keyword>
<feature type="domain" description="DALR anticodon binding" evidence="11">
    <location>
        <begin position="356"/>
        <end position="471"/>
    </location>
</feature>
<keyword evidence="5 10" id="KW-0067">ATP-binding</keyword>
<dbReference type="EC" id="6.1.1.19" evidence="2 9"/>
<evidence type="ECO:0000256" key="1">
    <source>
        <dbReference type="ARBA" id="ARBA00005594"/>
    </source>
</evidence>
<proteinExistence type="inferred from homology"/>
<dbReference type="GO" id="GO:0006420">
    <property type="term" value="P:arginyl-tRNA aminoacylation"/>
    <property type="evidence" value="ECO:0007669"/>
    <property type="project" value="UniProtKB-UniRule"/>
</dbReference>
<evidence type="ECO:0000313" key="13">
    <source>
        <dbReference type="Proteomes" id="UP000177395"/>
    </source>
</evidence>
<accession>A0A1F6FIE3</accession>
<organism evidence="12 13">
    <name type="scientific">Candidatus Kaiserbacteria bacterium RIFOXYB1_FULL_46_14</name>
    <dbReference type="NCBI Taxonomy" id="1798531"/>
    <lineage>
        <taxon>Bacteria</taxon>
        <taxon>Candidatus Kaiseribacteriota</taxon>
    </lineage>
</organism>
<dbReference type="PRINTS" id="PR01038">
    <property type="entry name" value="TRNASYNTHARG"/>
</dbReference>
<evidence type="ECO:0000256" key="10">
    <source>
        <dbReference type="RuleBase" id="RU363038"/>
    </source>
</evidence>
<dbReference type="AlphaFoldDB" id="A0A1F6FIE3"/>
<dbReference type="PANTHER" id="PTHR11956">
    <property type="entry name" value="ARGINYL-TRNA SYNTHETASE"/>
    <property type="match status" value="1"/>
</dbReference>
<dbReference type="SUPFAM" id="SSF52374">
    <property type="entry name" value="Nucleotidylyl transferase"/>
    <property type="match status" value="1"/>
</dbReference>
<dbReference type="InterPro" id="IPR008909">
    <property type="entry name" value="DALR_anticod-bd"/>
</dbReference>
<dbReference type="SMART" id="SM00836">
    <property type="entry name" value="DALR_1"/>
    <property type="match status" value="1"/>
</dbReference>
<reference evidence="12 13" key="1">
    <citation type="journal article" date="2016" name="Nat. Commun.">
        <title>Thousands of microbial genomes shed light on interconnected biogeochemical processes in an aquifer system.</title>
        <authorList>
            <person name="Anantharaman K."/>
            <person name="Brown C.T."/>
            <person name="Hug L.A."/>
            <person name="Sharon I."/>
            <person name="Castelle C.J."/>
            <person name="Probst A.J."/>
            <person name="Thomas B.C."/>
            <person name="Singh A."/>
            <person name="Wilkins M.J."/>
            <person name="Karaoz U."/>
            <person name="Brodie E.L."/>
            <person name="Williams K.H."/>
            <person name="Hubbard S.S."/>
            <person name="Banfield J.F."/>
        </authorList>
    </citation>
    <scope>NUCLEOTIDE SEQUENCE [LARGE SCALE GENOMIC DNA]</scope>
</reference>
<dbReference type="SUPFAM" id="SSF47323">
    <property type="entry name" value="Anticodon-binding domain of a subclass of class I aminoacyl-tRNA synthetases"/>
    <property type="match status" value="1"/>
</dbReference>
<name>A0A1F6FIE3_9BACT</name>